<keyword evidence="1" id="KW-0732">Signal</keyword>
<gene>
    <name evidence="2" type="ORF">BXP70_25035</name>
</gene>
<reference evidence="2 3" key="1">
    <citation type="submission" date="2017-01" db="EMBL/GenBank/DDBJ databases">
        <title>A new Hymenobacter.</title>
        <authorList>
            <person name="Liang Y."/>
            <person name="Feng F."/>
        </authorList>
    </citation>
    <scope>NUCLEOTIDE SEQUENCE [LARGE SCALE GENOMIC DNA]</scope>
    <source>
        <strain evidence="2">MIMBbqt21</strain>
    </source>
</reference>
<feature type="chain" id="PRO_5011286266" description="Outer membrane protein beta-barrel domain-containing protein" evidence="1">
    <location>
        <begin position="21"/>
        <end position="233"/>
    </location>
</feature>
<keyword evidence="3" id="KW-1185">Reference proteome</keyword>
<dbReference type="AlphaFoldDB" id="A0A243W6P9"/>
<dbReference type="EMBL" id="MTSE01000025">
    <property type="protein sequence ID" value="OUJ70228.1"/>
    <property type="molecule type" value="Genomic_DNA"/>
</dbReference>
<dbReference type="OrthoDB" id="945117at2"/>
<protein>
    <recommendedName>
        <fullName evidence="4">Outer membrane protein beta-barrel domain-containing protein</fullName>
    </recommendedName>
</protein>
<comment type="caution">
    <text evidence="2">The sequence shown here is derived from an EMBL/GenBank/DDBJ whole genome shotgun (WGS) entry which is preliminary data.</text>
</comment>
<evidence type="ECO:0008006" key="4">
    <source>
        <dbReference type="Google" id="ProtNLM"/>
    </source>
</evidence>
<organism evidence="2 3">
    <name type="scientific">Hymenobacter crusticola</name>
    <dbReference type="NCBI Taxonomy" id="1770526"/>
    <lineage>
        <taxon>Bacteria</taxon>
        <taxon>Pseudomonadati</taxon>
        <taxon>Bacteroidota</taxon>
        <taxon>Cytophagia</taxon>
        <taxon>Cytophagales</taxon>
        <taxon>Hymenobacteraceae</taxon>
        <taxon>Hymenobacter</taxon>
    </lineage>
</organism>
<proteinExistence type="predicted"/>
<evidence type="ECO:0000256" key="1">
    <source>
        <dbReference type="SAM" id="SignalP"/>
    </source>
</evidence>
<name>A0A243W6P9_9BACT</name>
<dbReference type="Proteomes" id="UP000194873">
    <property type="component" value="Unassembled WGS sequence"/>
</dbReference>
<evidence type="ECO:0000313" key="2">
    <source>
        <dbReference type="EMBL" id="OUJ70228.1"/>
    </source>
</evidence>
<dbReference type="RefSeq" id="WP_086596858.1">
    <property type="nucleotide sequence ID" value="NZ_MTSE01000025.1"/>
</dbReference>
<sequence>MEKFLLSALVTGAIFTNAQAQIATGTTMMGGNLNYWGPTSKNDNNQAGYSSTTKNKQFEISPIVGRFIAENLAIGIDARFSFSKTNSHYPIFSSNYTFAGEYYEQIQKGRSINVGPIIRYYKFVSEKAAFYGQFSGGYTNNYISSYTSAFSNEGIYTPSTSGSTRSEGFYGQVSPGFVFFPINKLGLELYLPGLSYNRLIDKTDDSKRVDASLGANFGLRYLQMGAFFYLGRS</sequence>
<feature type="signal peptide" evidence="1">
    <location>
        <begin position="1"/>
        <end position="20"/>
    </location>
</feature>
<evidence type="ECO:0000313" key="3">
    <source>
        <dbReference type="Proteomes" id="UP000194873"/>
    </source>
</evidence>
<accession>A0A243W6P9</accession>